<accession>A0ABW3NV18</accession>
<keyword evidence="3" id="KW-1185">Reference proteome</keyword>
<name>A0ABW3NV18_9FLAO</name>
<feature type="compositionally biased region" description="Low complexity" evidence="1">
    <location>
        <begin position="38"/>
        <end position="49"/>
    </location>
</feature>
<organism evidence="2 3">
    <name type="scientific">Salegentibacter chungangensis</name>
    <dbReference type="NCBI Taxonomy" id="1335724"/>
    <lineage>
        <taxon>Bacteria</taxon>
        <taxon>Pseudomonadati</taxon>
        <taxon>Bacteroidota</taxon>
        <taxon>Flavobacteriia</taxon>
        <taxon>Flavobacteriales</taxon>
        <taxon>Flavobacteriaceae</taxon>
        <taxon>Salegentibacter</taxon>
    </lineage>
</organism>
<dbReference type="Proteomes" id="UP001597131">
    <property type="component" value="Unassembled WGS sequence"/>
</dbReference>
<evidence type="ECO:0000313" key="2">
    <source>
        <dbReference type="EMBL" id="MFD1096700.1"/>
    </source>
</evidence>
<gene>
    <name evidence="2" type="ORF">ACFQ3Q_13135</name>
</gene>
<sequence length="195" mass="21605">MKRLNLILAALAIISISCQDQKKNSEAMENSTSEVEYSENANTESTESEPTNKAEDTSELIVDTKEKSSTKEPISGDVYMKSGEETDISCKCYCLDVNPGGSSELCLTKDEIYITARFESNAEGIDLYYVSPSANNTNDELPWDKFDKNIPVASLKPTPEGLKLDWKGFSIDGKLAVDYAIYGKKTLEGEYHIKN</sequence>
<dbReference type="EMBL" id="JBHTLI010000003">
    <property type="protein sequence ID" value="MFD1096700.1"/>
    <property type="molecule type" value="Genomic_DNA"/>
</dbReference>
<proteinExistence type="predicted"/>
<evidence type="ECO:0000256" key="1">
    <source>
        <dbReference type="SAM" id="MobiDB-lite"/>
    </source>
</evidence>
<evidence type="ECO:0000313" key="3">
    <source>
        <dbReference type="Proteomes" id="UP001597131"/>
    </source>
</evidence>
<feature type="region of interest" description="Disordered" evidence="1">
    <location>
        <begin position="20"/>
        <end position="77"/>
    </location>
</feature>
<dbReference type="RefSeq" id="WP_380746580.1">
    <property type="nucleotide sequence ID" value="NZ_JBHTLI010000003.1"/>
</dbReference>
<feature type="compositionally biased region" description="Basic and acidic residues" evidence="1">
    <location>
        <begin position="50"/>
        <end position="70"/>
    </location>
</feature>
<dbReference type="PROSITE" id="PS51257">
    <property type="entry name" value="PROKAR_LIPOPROTEIN"/>
    <property type="match status" value="1"/>
</dbReference>
<evidence type="ECO:0008006" key="4">
    <source>
        <dbReference type="Google" id="ProtNLM"/>
    </source>
</evidence>
<comment type="caution">
    <text evidence="2">The sequence shown here is derived from an EMBL/GenBank/DDBJ whole genome shotgun (WGS) entry which is preliminary data.</text>
</comment>
<protein>
    <recommendedName>
        <fullName evidence="4">Lipoprotein</fullName>
    </recommendedName>
</protein>
<reference evidence="3" key="1">
    <citation type="journal article" date="2019" name="Int. J. Syst. Evol. Microbiol.">
        <title>The Global Catalogue of Microorganisms (GCM) 10K type strain sequencing project: providing services to taxonomists for standard genome sequencing and annotation.</title>
        <authorList>
            <consortium name="The Broad Institute Genomics Platform"/>
            <consortium name="The Broad Institute Genome Sequencing Center for Infectious Disease"/>
            <person name="Wu L."/>
            <person name="Ma J."/>
        </authorList>
    </citation>
    <scope>NUCLEOTIDE SEQUENCE [LARGE SCALE GENOMIC DNA]</scope>
    <source>
        <strain evidence="3">CCUG 64793</strain>
    </source>
</reference>